<protein>
    <recommendedName>
        <fullName evidence="4">Glycine zipper 2TM domain-containing protein</fullName>
    </recommendedName>
</protein>
<gene>
    <name evidence="2" type="ORF">EYC80_000912</name>
</gene>
<feature type="region of interest" description="Disordered" evidence="1">
    <location>
        <begin position="25"/>
        <end position="213"/>
    </location>
</feature>
<accession>A0A5N6K7K3</accession>
<name>A0A5N6K7K3_MONLA</name>
<feature type="compositionally biased region" description="Basic and acidic residues" evidence="1">
    <location>
        <begin position="284"/>
        <end position="294"/>
    </location>
</feature>
<evidence type="ECO:0008006" key="4">
    <source>
        <dbReference type="Google" id="ProtNLM"/>
    </source>
</evidence>
<feature type="compositionally biased region" description="Basic and acidic residues" evidence="1">
    <location>
        <begin position="42"/>
        <end position="52"/>
    </location>
</feature>
<dbReference type="EMBL" id="VIGI01000006">
    <property type="protein sequence ID" value="KAB8298737.1"/>
    <property type="molecule type" value="Genomic_DNA"/>
</dbReference>
<proteinExistence type="predicted"/>
<feature type="compositionally biased region" description="Basic and acidic residues" evidence="1">
    <location>
        <begin position="25"/>
        <end position="34"/>
    </location>
</feature>
<feature type="compositionally biased region" description="Basic and acidic residues" evidence="1">
    <location>
        <begin position="161"/>
        <end position="179"/>
    </location>
</feature>
<organism evidence="2 3">
    <name type="scientific">Monilinia laxa</name>
    <name type="common">Brown rot fungus</name>
    <name type="synonym">Sclerotinia laxa</name>
    <dbReference type="NCBI Taxonomy" id="61186"/>
    <lineage>
        <taxon>Eukaryota</taxon>
        <taxon>Fungi</taxon>
        <taxon>Dikarya</taxon>
        <taxon>Ascomycota</taxon>
        <taxon>Pezizomycotina</taxon>
        <taxon>Leotiomycetes</taxon>
        <taxon>Helotiales</taxon>
        <taxon>Sclerotiniaceae</taxon>
        <taxon>Monilinia</taxon>
    </lineage>
</organism>
<evidence type="ECO:0000256" key="1">
    <source>
        <dbReference type="SAM" id="MobiDB-lite"/>
    </source>
</evidence>
<feature type="compositionally biased region" description="Basic and acidic residues" evidence="1">
    <location>
        <begin position="188"/>
        <end position="197"/>
    </location>
</feature>
<evidence type="ECO:0000313" key="2">
    <source>
        <dbReference type="EMBL" id="KAB8298737.1"/>
    </source>
</evidence>
<reference evidence="2 3" key="1">
    <citation type="submission" date="2019-06" db="EMBL/GenBank/DDBJ databases">
        <title>Genome Sequence of the Brown Rot Fungal Pathogen Monilinia laxa.</title>
        <authorList>
            <person name="De Miccolis Angelini R.M."/>
            <person name="Landi L."/>
            <person name="Abate D."/>
            <person name="Pollastro S."/>
            <person name="Romanazzi G."/>
            <person name="Faretra F."/>
        </authorList>
    </citation>
    <scope>NUCLEOTIDE SEQUENCE [LARGE SCALE GENOMIC DNA]</scope>
    <source>
        <strain evidence="2 3">Mlax316</strain>
    </source>
</reference>
<keyword evidence="3" id="KW-1185">Reference proteome</keyword>
<sequence length="294" mass="32800">MDDFIEIGIEAADKCVDKYFHKVPEKALHTETYHPRNIKNGISERLRGDGRAGSESGSENEASADRVNRGQEKKTRKRLDEDEKKRLDPARSLRDSPHKHVSDLPGDRHARSGQARPPYDNPPSASVNGRKHDDIDGGSPTSDHLGRFQNNLYRRGSFPYDDSRPRNIVEQRGYEDTKGHQNNRRRHTLDERRDPPLKRTSKSMNKSSDKIDSDEAGLRYGAVGAMLGGLAAQELTTKNTRGGNNEKVAFAMLGAVVGALAGKSFGGRVHENRGRKGWNSGGGRYDREYNTNPK</sequence>
<dbReference type="AlphaFoldDB" id="A0A5N6K7K3"/>
<dbReference type="OrthoDB" id="3561227at2759"/>
<evidence type="ECO:0000313" key="3">
    <source>
        <dbReference type="Proteomes" id="UP000326757"/>
    </source>
</evidence>
<feature type="region of interest" description="Disordered" evidence="1">
    <location>
        <begin position="266"/>
        <end position="294"/>
    </location>
</feature>
<feature type="compositionally biased region" description="Basic and acidic residues" evidence="1">
    <location>
        <begin position="63"/>
        <end position="110"/>
    </location>
</feature>
<comment type="caution">
    <text evidence="2">The sequence shown here is derived from an EMBL/GenBank/DDBJ whole genome shotgun (WGS) entry which is preliminary data.</text>
</comment>
<dbReference type="Proteomes" id="UP000326757">
    <property type="component" value="Unassembled WGS sequence"/>
</dbReference>